<dbReference type="OrthoDB" id="9944568at2759"/>
<feature type="compositionally biased region" description="Basic and acidic residues" evidence="8">
    <location>
        <begin position="177"/>
        <end position="199"/>
    </location>
</feature>
<feature type="region of interest" description="Disordered" evidence="8">
    <location>
        <begin position="176"/>
        <end position="208"/>
    </location>
</feature>
<evidence type="ECO:0000256" key="8">
    <source>
        <dbReference type="SAM" id="MobiDB-lite"/>
    </source>
</evidence>
<feature type="region of interest" description="Disordered" evidence="8">
    <location>
        <begin position="223"/>
        <end position="271"/>
    </location>
</feature>
<dbReference type="Pfam" id="PF16916">
    <property type="entry name" value="ZT_dimer"/>
    <property type="match status" value="1"/>
</dbReference>
<dbReference type="InterPro" id="IPR036837">
    <property type="entry name" value="Cation_efflux_CTD_sf"/>
</dbReference>
<feature type="domain" description="Cation efflux protein transmembrane" evidence="10">
    <location>
        <begin position="10"/>
        <end position="135"/>
    </location>
</feature>
<evidence type="ECO:0000259" key="10">
    <source>
        <dbReference type="Pfam" id="PF01545"/>
    </source>
</evidence>
<dbReference type="OMA" id="FQDCASW"/>
<dbReference type="SUPFAM" id="SSF161111">
    <property type="entry name" value="Cation efflux protein transmembrane domain-like"/>
    <property type="match status" value="1"/>
</dbReference>
<keyword evidence="6 9" id="KW-1133">Transmembrane helix</keyword>
<evidence type="ECO:0000313" key="12">
    <source>
        <dbReference type="EMBL" id="EIW86646.1"/>
    </source>
</evidence>
<feature type="transmembrane region" description="Helical" evidence="9">
    <location>
        <begin position="314"/>
        <end position="331"/>
    </location>
</feature>
<keyword evidence="4 9" id="KW-0812">Transmembrane</keyword>
<keyword evidence="7 9" id="KW-0472">Membrane</keyword>
<dbReference type="GO" id="GO:0006882">
    <property type="term" value="P:intracellular zinc ion homeostasis"/>
    <property type="evidence" value="ECO:0007669"/>
    <property type="project" value="TreeGrafter"/>
</dbReference>
<proteinExistence type="inferred from homology"/>
<evidence type="ECO:0000256" key="2">
    <source>
        <dbReference type="ARBA" id="ARBA00008873"/>
    </source>
</evidence>
<dbReference type="PANTHER" id="PTHR45820:SF4">
    <property type="entry name" value="ZINC TRANSPORTER 63C, ISOFORM F"/>
    <property type="match status" value="1"/>
</dbReference>
<dbReference type="NCBIfam" id="TIGR01297">
    <property type="entry name" value="CDF"/>
    <property type="match status" value="2"/>
</dbReference>
<dbReference type="GeneID" id="19207094"/>
<evidence type="ECO:0000259" key="11">
    <source>
        <dbReference type="Pfam" id="PF16916"/>
    </source>
</evidence>
<dbReference type="RefSeq" id="XP_007762543.1">
    <property type="nucleotide sequence ID" value="XM_007764353.1"/>
</dbReference>
<name>A0A5M3N5Q4_CONPW</name>
<dbReference type="InterPro" id="IPR027470">
    <property type="entry name" value="Cation_efflux_CTD"/>
</dbReference>
<dbReference type="GO" id="GO:0016020">
    <property type="term" value="C:membrane"/>
    <property type="evidence" value="ECO:0007669"/>
    <property type="project" value="UniProtKB-SubCell"/>
</dbReference>
<dbReference type="Pfam" id="PF01545">
    <property type="entry name" value="Cation_efflux"/>
    <property type="match status" value="2"/>
</dbReference>
<organism evidence="12 13">
    <name type="scientific">Coniophora puteana (strain RWD-64-598)</name>
    <name type="common">Brown rot fungus</name>
    <dbReference type="NCBI Taxonomy" id="741705"/>
    <lineage>
        <taxon>Eukaryota</taxon>
        <taxon>Fungi</taxon>
        <taxon>Dikarya</taxon>
        <taxon>Basidiomycota</taxon>
        <taxon>Agaricomycotina</taxon>
        <taxon>Agaricomycetes</taxon>
        <taxon>Agaricomycetidae</taxon>
        <taxon>Boletales</taxon>
        <taxon>Coniophorineae</taxon>
        <taxon>Coniophoraceae</taxon>
        <taxon>Coniophora</taxon>
    </lineage>
</organism>
<dbReference type="PANTHER" id="PTHR45820">
    <property type="entry name" value="FI23527P1"/>
    <property type="match status" value="1"/>
</dbReference>
<comment type="subcellular location">
    <subcellularLocation>
        <location evidence="1">Membrane</location>
        <topology evidence="1">Multi-pass membrane protein</topology>
    </subcellularLocation>
</comment>
<feature type="transmembrane region" description="Helical" evidence="9">
    <location>
        <begin position="111"/>
        <end position="132"/>
    </location>
</feature>
<evidence type="ECO:0000313" key="13">
    <source>
        <dbReference type="Proteomes" id="UP000053558"/>
    </source>
</evidence>
<evidence type="ECO:0000256" key="4">
    <source>
        <dbReference type="ARBA" id="ARBA00022692"/>
    </source>
</evidence>
<feature type="transmembrane region" description="Helical" evidence="9">
    <location>
        <begin position="40"/>
        <end position="56"/>
    </location>
</feature>
<comment type="caution">
    <text evidence="12">The sequence shown here is derived from an EMBL/GenBank/DDBJ whole genome shotgun (WGS) entry which is preliminary data.</text>
</comment>
<protein>
    <submittedName>
        <fullName evidence="12">Cation efflux protein</fullName>
    </submittedName>
</protein>
<feature type="transmembrane region" description="Helical" evidence="9">
    <location>
        <begin position="12"/>
        <end position="34"/>
    </location>
</feature>
<dbReference type="InterPro" id="IPR027469">
    <property type="entry name" value="Cation_efflux_TMD_sf"/>
</dbReference>
<dbReference type="InterPro" id="IPR002524">
    <property type="entry name" value="Cation_efflux"/>
</dbReference>
<keyword evidence="13" id="KW-1185">Reference proteome</keyword>
<evidence type="ECO:0000256" key="3">
    <source>
        <dbReference type="ARBA" id="ARBA00022448"/>
    </source>
</evidence>
<dbReference type="Gene3D" id="1.20.1510.10">
    <property type="entry name" value="Cation efflux protein transmembrane domain"/>
    <property type="match status" value="2"/>
</dbReference>
<dbReference type="AlphaFoldDB" id="A0A5M3N5Q4"/>
<dbReference type="Proteomes" id="UP000053558">
    <property type="component" value="Unassembled WGS sequence"/>
</dbReference>
<keyword evidence="3" id="KW-0813">Transport</keyword>
<feature type="domain" description="Cation efflux protein transmembrane" evidence="10">
    <location>
        <begin position="255"/>
        <end position="339"/>
    </location>
</feature>
<evidence type="ECO:0000256" key="7">
    <source>
        <dbReference type="ARBA" id="ARBA00023136"/>
    </source>
</evidence>
<evidence type="ECO:0000256" key="5">
    <source>
        <dbReference type="ARBA" id="ARBA00022833"/>
    </source>
</evidence>
<comment type="similarity">
    <text evidence="2">Belongs to the cation diffusion facilitator (CDF) transporter (TC 2.A.4) family. SLC30A subfamily.</text>
</comment>
<accession>A0A5M3N5Q4</accession>
<feature type="domain" description="Cation efflux protein cytoplasmic" evidence="11">
    <location>
        <begin position="343"/>
        <end position="415"/>
    </location>
</feature>
<sequence>MELSRSARITILLVIDVIFFFVELVVGYVVGSLALVADSFHMLNDVMSLIVALWAVKVAGRRSRDARYSYGWQRAEILSALVNGVFLLALCFSITMEAIERFFSKPDVSNPKLVVIVGCLGLASNVVGLFLFHGKLYIAHHCSHHGHGHEHEHEHDRDHGASLPLEMTRVVIADPSQIERGEADIARDSSVRRRSREDSYPGAYGHPAATRASIVQAAQDMTSIHTSSSIRRSGEHDSHSHTHGHRSQGALSSAGHDAELTGHNHGHGHSHGSMNMHALVLHVMGDALGNVGVIISGLVIWLTPWPSRFYLDPAVSLLITVIIFVSAVPLVRGASGVLLQGVPSDISLEDVRRDILTIDGVLSVHELHIWQLSEAKVVASVHVLASRSHEFMPVAAAIRKALHLHGIHSSTIQPEYLPDTGAAEEVQTVSDDLSCLIVCPTDQKCDPSENACCRKCTLMLLSPVTDILSR</sequence>
<keyword evidence="5" id="KW-0862">Zinc</keyword>
<dbReference type="GO" id="GO:0005385">
    <property type="term" value="F:zinc ion transmembrane transporter activity"/>
    <property type="evidence" value="ECO:0007669"/>
    <property type="project" value="TreeGrafter"/>
</dbReference>
<dbReference type="EMBL" id="JH711573">
    <property type="protein sequence ID" value="EIW86646.1"/>
    <property type="molecule type" value="Genomic_DNA"/>
</dbReference>
<evidence type="ECO:0000256" key="9">
    <source>
        <dbReference type="SAM" id="Phobius"/>
    </source>
</evidence>
<gene>
    <name evidence="12" type="ORF">CONPUDRAFT_45789</name>
</gene>
<dbReference type="InterPro" id="IPR058533">
    <property type="entry name" value="Cation_efflux_TM"/>
</dbReference>
<feature type="transmembrane region" description="Helical" evidence="9">
    <location>
        <begin position="77"/>
        <end position="99"/>
    </location>
</feature>
<dbReference type="SUPFAM" id="SSF160240">
    <property type="entry name" value="Cation efflux protein cytoplasmic domain-like"/>
    <property type="match status" value="1"/>
</dbReference>
<evidence type="ECO:0000256" key="6">
    <source>
        <dbReference type="ARBA" id="ARBA00022989"/>
    </source>
</evidence>
<dbReference type="KEGG" id="cput:CONPUDRAFT_45789"/>
<reference evidence="13" key="1">
    <citation type="journal article" date="2012" name="Science">
        <title>The Paleozoic origin of enzymatic lignin decomposition reconstructed from 31 fungal genomes.</title>
        <authorList>
            <person name="Floudas D."/>
            <person name="Binder M."/>
            <person name="Riley R."/>
            <person name="Barry K."/>
            <person name="Blanchette R.A."/>
            <person name="Henrissat B."/>
            <person name="Martinez A.T."/>
            <person name="Otillar R."/>
            <person name="Spatafora J.W."/>
            <person name="Yadav J.S."/>
            <person name="Aerts A."/>
            <person name="Benoit I."/>
            <person name="Boyd A."/>
            <person name="Carlson A."/>
            <person name="Copeland A."/>
            <person name="Coutinho P.M."/>
            <person name="de Vries R.P."/>
            <person name="Ferreira P."/>
            <person name="Findley K."/>
            <person name="Foster B."/>
            <person name="Gaskell J."/>
            <person name="Glotzer D."/>
            <person name="Gorecki P."/>
            <person name="Heitman J."/>
            <person name="Hesse C."/>
            <person name="Hori C."/>
            <person name="Igarashi K."/>
            <person name="Jurgens J.A."/>
            <person name="Kallen N."/>
            <person name="Kersten P."/>
            <person name="Kohler A."/>
            <person name="Kuees U."/>
            <person name="Kumar T.K.A."/>
            <person name="Kuo A."/>
            <person name="LaButti K."/>
            <person name="Larrondo L.F."/>
            <person name="Lindquist E."/>
            <person name="Ling A."/>
            <person name="Lombard V."/>
            <person name="Lucas S."/>
            <person name="Lundell T."/>
            <person name="Martin R."/>
            <person name="McLaughlin D.J."/>
            <person name="Morgenstern I."/>
            <person name="Morin E."/>
            <person name="Murat C."/>
            <person name="Nagy L.G."/>
            <person name="Nolan M."/>
            <person name="Ohm R.A."/>
            <person name="Patyshakuliyeva A."/>
            <person name="Rokas A."/>
            <person name="Ruiz-Duenas F.J."/>
            <person name="Sabat G."/>
            <person name="Salamov A."/>
            <person name="Samejima M."/>
            <person name="Schmutz J."/>
            <person name="Slot J.C."/>
            <person name="St John F."/>
            <person name="Stenlid J."/>
            <person name="Sun H."/>
            <person name="Sun S."/>
            <person name="Syed K."/>
            <person name="Tsang A."/>
            <person name="Wiebenga A."/>
            <person name="Young D."/>
            <person name="Pisabarro A."/>
            <person name="Eastwood D.C."/>
            <person name="Martin F."/>
            <person name="Cullen D."/>
            <person name="Grigoriev I.V."/>
            <person name="Hibbett D.S."/>
        </authorList>
    </citation>
    <scope>NUCLEOTIDE SEQUENCE [LARGE SCALE GENOMIC DNA]</scope>
    <source>
        <strain evidence="13">RWD-64-598 SS2</strain>
    </source>
</reference>
<evidence type="ECO:0000256" key="1">
    <source>
        <dbReference type="ARBA" id="ARBA00004141"/>
    </source>
</evidence>
<feature type="transmembrane region" description="Helical" evidence="9">
    <location>
        <begin position="279"/>
        <end position="302"/>
    </location>
</feature>